<reference evidence="3 4" key="1">
    <citation type="journal article" date="2008" name="BMC Genomics">
        <title>Complete genome of Phenylobacterium zucineum - a novel facultative intracellular bacterium isolated from human erythroleukemia cell line K562.</title>
        <authorList>
            <person name="Luo Y."/>
            <person name="Xu X."/>
            <person name="Ding Z."/>
            <person name="Liu Z."/>
            <person name="Zhang B."/>
            <person name="Yan Z."/>
            <person name="Sun J."/>
            <person name="Hu S."/>
            <person name="Hu X."/>
        </authorList>
    </citation>
    <scope>NUCLEOTIDE SEQUENCE [LARGE SCALE GENOMIC DNA]</scope>
    <source>
        <strain evidence="3 4">HLK1</strain>
    </source>
</reference>
<proteinExistence type="predicted"/>
<keyword evidence="4" id="KW-1185">Reference proteome</keyword>
<dbReference type="EMBL" id="CP000747">
    <property type="protein sequence ID" value="ACG76842.1"/>
    <property type="molecule type" value="Genomic_DNA"/>
</dbReference>
<evidence type="ECO:0000256" key="2">
    <source>
        <dbReference type="SAM" id="MobiDB-lite"/>
    </source>
</evidence>
<dbReference type="eggNOG" id="ENOG503342V">
    <property type="taxonomic scope" value="Bacteria"/>
</dbReference>
<evidence type="ECO:0008006" key="5">
    <source>
        <dbReference type="Google" id="ProtNLM"/>
    </source>
</evidence>
<dbReference type="Proteomes" id="UP000001868">
    <property type="component" value="Chromosome"/>
</dbReference>
<dbReference type="AlphaFoldDB" id="B4REA0"/>
<sequence length="163" mass="17856">MAAVAGADPRRLRRALGEGAEDQRDHGQVEELEGELQHGRVRGRRVREGPSKTGATLMALFFDARWFDERLSERGLSRAVLAAAAGMSPAEVDLVFKDQRELSAREVAVFAELLGETPATVADRAGISTPIPQSETRRGEERLAELERRVAELEAQVARLRGA</sequence>
<protein>
    <recommendedName>
        <fullName evidence="5">DNA-binding protein</fullName>
    </recommendedName>
</protein>
<evidence type="ECO:0000313" key="4">
    <source>
        <dbReference type="Proteomes" id="UP000001868"/>
    </source>
</evidence>
<evidence type="ECO:0000313" key="3">
    <source>
        <dbReference type="EMBL" id="ACG76842.1"/>
    </source>
</evidence>
<dbReference type="HOGENOM" id="CLU_1625524_0_0_5"/>
<dbReference type="KEGG" id="pzu:PHZ_c0428"/>
<organism evidence="3 4">
    <name type="scientific">Phenylobacterium zucineum (strain HLK1)</name>
    <dbReference type="NCBI Taxonomy" id="450851"/>
    <lineage>
        <taxon>Bacteria</taxon>
        <taxon>Pseudomonadati</taxon>
        <taxon>Pseudomonadota</taxon>
        <taxon>Alphaproteobacteria</taxon>
        <taxon>Caulobacterales</taxon>
        <taxon>Caulobacteraceae</taxon>
        <taxon>Phenylobacterium</taxon>
    </lineage>
</organism>
<feature type="region of interest" description="Disordered" evidence="2">
    <location>
        <begin position="1"/>
        <end position="49"/>
    </location>
</feature>
<keyword evidence="1" id="KW-0175">Coiled coil</keyword>
<feature type="coiled-coil region" evidence="1">
    <location>
        <begin position="136"/>
        <end position="163"/>
    </location>
</feature>
<gene>
    <name evidence="3" type="ordered locus">PHZ_c0428</name>
</gene>
<accession>B4REA0</accession>
<name>B4REA0_PHEZH</name>
<evidence type="ECO:0000256" key="1">
    <source>
        <dbReference type="SAM" id="Coils"/>
    </source>
</evidence>
<dbReference type="STRING" id="450851.PHZ_c0428"/>